<feature type="compositionally biased region" description="Acidic residues" evidence="5">
    <location>
        <begin position="687"/>
        <end position="700"/>
    </location>
</feature>
<dbReference type="PROSITE" id="PS50135">
    <property type="entry name" value="ZF_ZZ_2"/>
    <property type="match status" value="1"/>
</dbReference>
<keyword evidence="2 4" id="KW-0863">Zinc-finger</keyword>
<evidence type="ECO:0000256" key="2">
    <source>
        <dbReference type="ARBA" id="ARBA00022771"/>
    </source>
</evidence>
<dbReference type="Pfam" id="PF00569">
    <property type="entry name" value="ZZ"/>
    <property type="match status" value="1"/>
</dbReference>
<dbReference type="GO" id="GO:0008270">
    <property type="term" value="F:zinc ion binding"/>
    <property type="evidence" value="ECO:0007669"/>
    <property type="project" value="UniProtKB-KW"/>
</dbReference>
<dbReference type="InterPro" id="IPR000433">
    <property type="entry name" value="Znf_ZZ"/>
</dbReference>
<protein>
    <recommendedName>
        <fullName evidence="6">ZZ-type domain-containing protein</fullName>
    </recommendedName>
</protein>
<keyword evidence="8" id="KW-1185">Reference proteome</keyword>
<keyword evidence="1" id="KW-0479">Metal-binding</keyword>
<proteinExistence type="predicted"/>
<dbReference type="Gene3D" id="3.30.60.90">
    <property type="match status" value="1"/>
</dbReference>
<feature type="compositionally biased region" description="Basic and acidic residues" evidence="5">
    <location>
        <begin position="867"/>
        <end position="902"/>
    </location>
</feature>
<dbReference type="SUPFAM" id="SSF57850">
    <property type="entry name" value="RING/U-box"/>
    <property type="match status" value="1"/>
</dbReference>
<name>A0AAV5S8Y9_9BILA</name>
<dbReference type="Gene3D" id="3.10.20.90">
    <property type="entry name" value="Phosphatidylinositol 3-kinase Catalytic Subunit, Chain A, domain 1"/>
    <property type="match status" value="1"/>
</dbReference>
<sequence length="1178" mass="133316">PLHSFFAFYRSRTRFSQYYLFFYISEMSFLPAMSNVVDVNEWMMKCDHLVKLIENIVANNPADVMTQSTMDPQFNEEAVKGVVELGYRDVRHFCQSFPDKFQVHDQSSIVSLRNTTIPHQTNRAMNWNAPSMEQSKGNYATKAEKLRDSIKLAVAYNRVDGTRQIPHGLMVNPDRNNDLVNAARELGFRSVRDFCESCPDHFTVHPTGVITTRERAPEPFPALSGQTFYIDPKTGAWLKDTTPARMTDHTQAMKEFQAMNISDNSKAPVKMEEKIHFKITHAGATRRFALTCGEEDLLSALKARVLKITGTDDVSLFWKDEDSLIILESVEDLNAAVDYAETQNKLACVVLETGVDKKEEAKADAKVVTAEESMAAFNGFSFLCDACDCHLAPSNGGRFKCTLCDNYDLCAACLAKGDHDNHAFVRILNGETEIPLWNEVGGVLSTIAKDIPRCSPTFVVKSGDRLKGADKIFIDVIDSVGKHVGKKMYDTAQWMKKEAEKMSARREEAEVEEQKMVEEIIRRERDEERKRHRQTMQDEFNAQREEILKKRREEQSSEEHHMKDAETAAEELKAKLEQTVRDRRMAEQMWREEKNRWKGTRKQFKREEKQLRKSEKVISKSQKEAARHQDRLEKKPEEKRQEEQKEDKLQYSRDEMMSLKEPTVNDFLNAPGNAFAALKEQQREAADADTSDSSDDSDVELLDKPTSEKNDSISSDLIMLDDQKDEPTAAAPAAEKEAAAPNAAPAEQQEQQPQQPRQRSMYPELPPQTPYNPYDRQPWGPSHKDASGWGAYDRREDRGFGGRDEYRGRDEPAFVRGGPTRASEPFRRGDDRRDGGAGWGSSSRWTDSRRDGDRDVRERGAFGFAGRRVDSDLERQASQSRAERESRWRQAERPKEKNESESYARAARIPAFMEIAVLTELKNQGPEIVRCKLAEYISHLQNNTYSRERHNTVLVDDQRFDNELIRTVAGNLMKRLLSMEKIVQYATALDCPRMLENRIHELTNGLKSEEHPIDDEKVAAQLRDILLTSKYTSPRYGFNAFGGIPPLENFGQGLNSFMDQSRASLSNYLSGFMPMGPPRGAFDPRTARPAAAASAARDAADAAASHAADAAAAGSSAAGAAAASAPAEEKPDTTPLTDDQQKVLRELFATGMFDDYDKMIKVCRRATDLHEAIDMMLD</sequence>
<dbReference type="FunFam" id="3.10.20.90:FF:000072">
    <property type="entry name" value="Next to BRCA1 gene 1 protein"/>
    <property type="match status" value="1"/>
</dbReference>
<dbReference type="InterPro" id="IPR052260">
    <property type="entry name" value="Autophagy_Rcpt_SigReg"/>
</dbReference>
<comment type="caution">
    <text evidence="7">The sequence shown here is derived from an EMBL/GenBank/DDBJ whole genome shotgun (WGS) entry which is preliminary data.</text>
</comment>
<feature type="compositionally biased region" description="Basic and acidic residues" evidence="5">
    <location>
        <begin position="701"/>
        <end position="711"/>
    </location>
</feature>
<evidence type="ECO:0000313" key="8">
    <source>
        <dbReference type="Proteomes" id="UP001432027"/>
    </source>
</evidence>
<evidence type="ECO:0000313" key="7">
    <source>
        <dbReference type="EMBL" id="GMS79531.1"/>
    </source>
</evidence>
<dbReference type="SUPFAM" id="SSF54277">
    <property type="entry name" value="CAD &amp; PB1 domains"/>
    <property type="match status" value="1"/>
</dbReference>
<keyword evidence="3" id="KW-0862">Zinc</keyword>
<evidence type="ECO:0000256" key="5">
    <source>
        <dbReference type="SAM" id="MobiDB-lite"/>
    </source>
</evidence>
<dbReference type="CDD" id="cd02340">
    <property type="entry name" value="ZZ_NBR1_like"/>
    <property type="match status" value="1"/>
</dbReference>
<reference evidence="7" key="1">
    <citation type="submission" date="2023-10" db="EMBL/GenBank/DDBJ databases">
        <title>Genome assembly of Pristionchus species.</title>
        <authorList>
            <person name="Yoshida K."/>
            <person name="Sommer R.J."/>
        </authorList>
    </citation>
    <scope>NUCLEOTIDE SEQUENCE</scope>
    <source>
        <strain evidence="7">RS0144</strain>
    </source>
</reference>
<gene>
    <name evidence="7" type="ORF">PENTCL1PPCAC_1706</name>
</gene>
<evidence type="ECO:0000256" key="1">
    <source>
        <dbReference type="ARBA" id="ARBA00022723"/>
    </source>
</evidence>
<organism evidence="7 8">
    <name type="scientific">Pristionchus entomophagus</name>
    <dbReference type="NCBI Taxonomy" id="358040"/>
    <lineage>
        <taxon>Eukaryota</taxon>
        <taxon>Metazoa</taxon>
        <taxon>Ecdysozoa</taxon>
        <taxon>Nematoda</taxon>
        <taxon>Chromadorea</taxon>
        <taxon>Rhabditida</taxon>
        <taxon>Rhabditina</taxon>
        <taxon>Diplogasteromorpha</taxon>
        <taxon>Diplogasteroidea</taxon>
        <taxon>Neodiplogasteridae</taxon>
        <taxon>Pristionchus</taxon>
    </lineage>
</organism>
<feature type="compositionally biased region" description="Basic and acidic residues" evidence="5">
    <location>
        <begin position="782"/>
        <end position="813"/>
    </location>
</feature>
<dbReference type="InterPro" id="IPR043145">
    <property type="entry name" value="Znf_ZZ_sf"/>
</dbReference>
<dbReference type="CDD" id="cd05992">
    <property type="entry name" value="PB1"/>
    <property type="match status" value="1"/>
</dbReference>
<feature type="region of interest" description="Disordered" evidence="5">
    <location>
        <begin position="526"/>
        <end position="545"/>
    </location>
</feature>
<evidence type="ECO:0000256" key="4">
    <source>
        <dbReference type="PROSITE-ProRule" id="PRU00228"/>
    </source>
</evidence>
<feature type="compositionally biased region" description="Basic and acidic residues" evidence="5">
    <location>
        <begin position="846"/>
        <end position="860"/>
    </location>
</feature>
<feature type="compositionally biased region" description="Low complexity" evidence="5">
    <location>
        <begin position="728"/>
        <end position="756"/>
    </location>
</feature>
<feature type="non-terminal residue" evidence="7">
    <location>
        <position position="1"/>
    </location>
</feature>
<dbReference type="EMBL" id="BTSX01000001">
    <property type="protein sequence ID" value="GMS79531.1"/>
    <property type="molecule type" value="Genomic_DNA"/>
</dbReference>
<dbReference type="PANTHER" id="PTHR15090:SF8">
    <property type="entry name" value="ZZ-TYPE ZINC FINGER-CONTAINING PROTEIN"/>
    <property type="match status" value="1"/>
</dbReference>
<accession>A0AAV5S8Y9</accession>
<feature type="region of interest" description="Disordered" evidence="5">
    <location>
        <begin position="591"/>
        <end position="902"/>
    </location>
</feature>
<dbReference type="SMART" id="SM00291">
    <property type="entry name" value="ZnF_ZZ"/>
    <property type="match status" value="1"/>
</dbReference>
<dbReference type="AlphaFoldDB" id="A0AAV5S8Y9"/>
<dbReference type="PANTHER" id="PTHR15090">
    <property type="entry name" value="SEQUESTOSOME 1-RELATED"/>
    <property type="match status" value="1"/>
</dbReference>
<dbReference type="Proteomes" id="UP001432027">
    <property type="component" value="Unassembled WGS sequence"/>
</dbReference>
<evidence type="ECO:0000256" key="3">
    <source>
        <dbReference type="ARBA" id="ARBA00022833"/>
    </source>
</evidence>
<feature type="compositionally biased region" description="Basic and acidic residues" evidence="5">
    <location>
        <begin position="605"/>
        <end position="658"/>
    </location>
</feature>
<feature type="compositionally biased region" description="Basic and acidic residues" evidence="5">
    <location>
        <begin position="824"/>
        <end position="835"/>
    </location>
</feature>
<feature type="domain" description="ZZ-type" evidence="6">
    <location>
        <begin position="379"/>
        <end position="432"/>
    </location>
</feature>
<evidence type="ECO:0000259" key="6">
    <source>
        <dbReference type="PROSITE" id="PS50135"/>
    </source>
</evidence>